<sequence length="59" mass="6150">IPLVNGLLGLAGNDLTPPAPAHPCHLPHGGASTIPKISRRNSPTSQTHSTAPFRPNRIP</sequence>
<accession>W7F229</accession>
<dbReference type="HOGENOM" id="CLU_2967142_0_0_1"/>
<dbReference type="EMBL" id="KI968706">
    <property type="protein sequence ID" value="EUN30282.1"/>
    <property type="molecule type" value="Genomic_DNA"/>
</dbReference>
<feature type="region of interest" description="Disordered" evidence="1">
    <location>
        <begin position="11"/>
        <end position="59"/>
    </location>
</feature>
<proteinExistence type="predicted"/>
<evidence type="ECO:0000313" key="2">
    <source>
        <dbReference type="EMBL" id="EUN30282.1"/>
    </source>
</evidence>
<keyword evidence="3" id="KW-1185">Reference proteome</keyword>
<feature type="compositionally biased region" description="Polar residues" evidence="1">
    <location>
        <begin position="40"/>
        <end position="50"/>
    </location>
</feature>
<evidence type="ECO:0000313" key="3">
    <source>
        <dbReference type="Proteomes" id="UP000054337"/>
    </source>
</evidence>
<evidence type="ECO:0000256" key="1">
    <source>
        <dbReference type="SAM" id="MobiDB-lite"/>
    </source>
</evidence>
<reference evidence="2 3" key="1">
    <citation type="journal article" date="2013" name="PLoS Genet.">
        <title>Comparative genome structure, secondary metabolite, and effector coding capacity across Cochliobolus pathogens.</title>
        <authorList>
            <person name="Condon B.J."/>
            <person name="Leng Y."/>
            <person name="Wu D."/>
            <person name="Bushley K.E."/>
            <person name="Ohm R.A."/>
            <person name="Otillar R."/>
            <person name="Martin J."/>
            <person name="Schackwitz W."/>
            <person name="Grimwood J."/>
            <person name="MohdZainudin N."/>
            <person name="Xue C."/>
            <person name="Wang R."/>
            <person name="Manning V.A."/>
            <person name="Dhillon B."/>
            <person name="Tu Z.J."/>
            <person name="Steffenson B.J."/>
            <person name="Salamov A."/>
            <person name="Sun H."/>
            <person name="Lowry S."/>
            <person name="LaButti K."/>
            <person name="Han J."/>
            <person name="Copeland A."/>
            <person name="Lindquist E."/>
            <person name="Barry K."/>
            <person name="Schmutz J."/>
            <person name="Baker S.E."/>
            <person name="Ciuffetti L.M."/>
            <person name="Grigoriev I.V."/>
            <person name="Zhong S."/>
            <person name="Turgeon B.G."/>
        </authorList>
    </citation>
    <scope>NUCLEOTIDE SEQUENCE [LARGE SCALE GENOMIC DNA]</scope>
    <source>
        <strain evidence="2 3">FI3</strain>
    </source>
</reference>
<organism evidence="2 3">
    <name type="scientific">Bipolaris victoriae (strain FI3)</name>
    <name type="common">Victoria blight of oats agent</name>
    <name type="synonym">Cochliobolus victoriae</name>
    <dbReference type="NCBI Taxonomy" id="930091"/>
    <lineage>
        <taxon>Eukaryota</taxon>
        <taxon>Fungi</taxon>
        <taxon>Dikarya</taxon>
        <taxon>Ascomycota</taxon>
        <taxon>Pezizomycotina</taxon>
        <taxon>Dothideomycetes</taxon>
        <taxon>Pleosporomycetidae</taxon>
        <taxon>Pleosporales</taxon>
        <taxon>Pleosporineae</taxon>
        <taxon>Pleosporaceae</taxon>
        <taxon>Bipolaris</taxon>
    </lineage>
</organism>
<dbReference type="GeneID" id="26259214"/>
<dbReference type="AlphaFoldDB" id="W7F229"/>
<protein>
    <submittedName>
        <fullName evidence="2">Uncharacterized protein</fullName>
    </submittedName>
</protein>
<feature type="compositionally biased region" description="Low complexity" evidence="1">
    <location>
        <begin position="22"/>
        <end position="31"/>
    </location>
</feature>
<name>W7F229_BIPV3</name>
<dbReference type="RefSeq" id="XP_014559906.1">
    <property type="nucleotide sequence ID" value="XM_014704420.1"/>
</dbReference>
<feature type="non-terminal residue" evidence="2">
    <location>
        <position position="1"/>
    </location>
</feature>
<gene>
    <name evidence="2" type="ORF">COCVIDRAFT_90557</name>
</gene>
<dbReference type="Proteomes" id="UP000054337">
    <property type="component" value="Unassembled WGS sequence"/>
</dbReference>